<proteinExistence type="predicted"/>
<dbReference type="InterPro" id="IPR011711">
    <property type="entry name" value="GntR_C"/>
</dbReference>
<dbReference type="Gene3D" id="1.20.120.530">
    <property type="entry name" value="GntR ligand-binding domain-like"/>
    <property type="match status" value="1"/>
</dbReference>
<organism evidence="5 6">
    <name type="scientific">Chryseomicrobium palamuruense</name>
    <dbReference type="NCBI Taxonomy" id="682973"/>
    <lineage>
        <taxon>Bacteria</taxon>
        <taxon>Bacillati</taxon>
        <taxon>Bacillota</taxon>
        <taxon>Bacilli</taxon>
        <taxon>Bacillales</taxon>
        <taxon>Caryophanaceae</taxon>
        <taxon>Chryseomicrobium</taxon>
    </lineage>
</organism>
<accession>A0ABV8UUQ4</accession>
<dbReference type="SUPFAM" id="SSF46785">
    <property type="entry name" value="Winged helix' DNA-binding domain"/>
    <property type="match status" value="1"/>
</dbReference>
<dbReference type="InterPro" id="IPR008920">
    <property type="entry name" value="TF_FadR/GntR_C"/>
</dbReference>
<evidence type="ECO:0000259" key="4">
    <source>
        <dbReference type="PROSITE" id="PS50949"/>
    </source>
</evidence>
<dbReference type="RefSeq" id="WP_378141203.1">
    <property type="nucleotide sequence ID" value="NZ_JBHSEF010000021.1"/>
</dbReference>
<evidence type="ECO:0000313" key="5">
    <source>
        <dbReference type="EMBL" id="MFC4354914.1"/>
    </source>
</evidence>
<gene>
    <name evidence="5" type="ORF">ACFO0S_07625</name>
</gene>
<keyword evidence="6" id="KW-1185">Reference proteome</keyword>
<evidence type="ECO:0000256" key="2">
    <source>
        <dbReference type="ARBA" id="ARBA00023125"/>
    </source>
</evidence>
<dbReference type="Pfam" id="PF07729">
    <property type="entry name" value="FCD"/>
    <property type="match status" value="1"/>
</dbReference>
<keyword evidence="2" id="KW-0238">DNA-binding</keyword>
<dbReference type="Pfam" id="PF00392">
    <property type="entry name" value="GntR"/>
    <property type="match status" value="1"/>
</dbReference>
<dbReference type="PANTHER" id="PTHR43537:SF24">
    <property type="entry name" value="GLUCONATE OPERON TRANSCRIPTIONAL REPRESSOR"/>
    <property type="match status" value="1"/>
</dbReference>
<dbReference type="PRINTS" id="PR00035">
    <property type="entry name" value="HTHGNTR"/>
</dbReference>
<dbReference type="InterPro" id="IPR000524">
    <property type="entry name" value="Tscrpt_reg_HTH_GntR"/>
</dbReference>
<evidence type="ECO:0000256" key="1">
    <source>
        <dbReference type="ARBA" id="ARBA00023015"/>
    </source>
</evidence>
<keyword evidence="3" id="KW-0804">Transcription</keyword>
<comment type="caution">
    <text evidence="5">The sequence shown here is derived from an EMBL/GenBank/DDBJ whole genome shotgun (WGS) entry which is preliminary data.</text>
</comment>
<feature type="domain" description="HTH gntR-type" evidence="4">
    <location>
        <begin position="13"/>
        <end position="80"/>
    </location>
</feature>
<keyword evidence="1" id="KW-0805">Transcription regulation</keyword>
<dbReference type="CDD" id="cd07377">
    <property type="entry name" value="WHTH_GntR"/>
    <property type="match status" value="1"/>
</dbReference>
<evidence type="ECO:0000256" key="3">
    <source>
        <dbReference type="ARBA" id="ARBA00023163"/>
    </source>
</evidence>
<dbReference type="Gene3D" id="1.10.10.10">
    <property type="entry name" value="Winged helix-like DNA-binding domain superfamily/Winged helix DNA-binding domain"/>
    <property type="match status" value="1"/>
</dbReference>
<reference evidence="6" key="1">
    <citation type="journal article" date="2019" name="Int. J. Syst. Evol. Microbiol.">
        <title>The Global Catalogue of Microorganisms (GCM) 10K type strain sequencing project: providing services to taxonomists for standard genome sequencing and annotation.</title>
        <authorList>
            <consortium name="The Broad Institute Genomics Platform"/>
            <consortium name="The Broad Institute Genome Sequencing Center for Infectious Disease"/>
            <person name="Wu L."/>
            <person name="Ma J."/>
        </authorList>
    </citation>
    <scope>NUCLEOTIDE SEQUENCE [LARGE SCALE GENOMIC DNA]</scope>
    <source>
        <strain evidence="6">CCUG 50353</strain>
    </source>
</reference>
<sequence>MPIPSDMSKPIRKTAKLHAYHQLLNWIIDGTLQPEEKLNDIELAQALGVSRTPIRESLQLLESQGFVTMQPGRATQVTAVEKDDINHLLPPLASLQALATELAVPHMTEEVIAELEEKNQQFADALHAKNFTEALRVDEQFHQIIIDTANNPYIIQMVEVLQAHVRRLFYSEKIILRESSIEQHGKIIALFTSKQAGDIAKLMTDNWLYTLEEL</sequence>
<dbReference type="PANTHER" id="PTHR43537">
    <property type="entry name" value="TRANSCRIPTIONAL REGULATOR, GNTR FAMILY"/>
    <property type="match status" value="1"/>
</dbReference>
<dbReference type="Proteomes" id="UP001595733">
    <property type="component" value="Unassembled WGS sequence"/>
</dbReference>
<dbReference type="SMART" id="SM00345">
    <property type="entry name" value="HTH_GNTR"/>
    <property type="match status" value="1"/>
</dbReference>
<dbReference type="PROSITE" id="PS50949">
    <property type="entry name" value="HTH_GNTR"/>
    <property type="match status" value="1"/>
</dbReference>
<dbReference type="InterPro" id="IPR036388">
    <property type="entry name" value="WH-like_DNA-bd_sf"/>
</dbReference>
<evidence type="ECO:0000313" key="6">
    <source>
        <dbReference type="Proteomes" id="UP001595733"/>
    </source>
</evidence>
<protein>
    <submittedName>
        <fullName evidence="5">GntR family transcriptional regulator</fullName>
    </submittedName>
</protein>
<dbReference type="InterPro" id="IPR036390">
    <property type="entry name" value="WH_DNA-bd_sf"/>
</dbReference>
<dbReference type="SUPFAM" id="SSF48008">
    <property type="entry name" value="GntR ligand-binding domain-like"/>
    <property type="match status" value="1"/>
</dbReference>
<name>A0ABV8UUQ4_9BACL</name>
<dbReference type="SMART" id="SM00895">
    <property type="entry name" value="FCD"/>
    <property type="match status" value="1"/>
</dbReference>
<dbReference type="EMBL" id="JBHSEF010000021">
    <property type="protein sequence ID" value="MFC4354914.1"/>
    <property type="molecule type" value="Genomic_DNA"/>
</dbReference>